<feature type="region of interest" description="Disordered" evidence="1">
    <location>
        <begin position="1"/>
        <end position="50"/>
    </location>
</feature>
<comment type="caution">
    <text evidence="2">The sequence shown here is derived from an EMBL/GenBank/DDBJ whole genome shotgun (WGS) entry which is preliminary data.</text>
</comment>
<evidence type="ECO:0000313" key="2">
    <source>
        <dbReference type="EMBL" id="CAK9044850.1"/>
    </source>
</evidence>
<dbReference type="EMBL" id="CAXAMM010019025">
    <property type="protein sequence ID" value="CAK9044850.1"/>
    <property type="molecule type" value="Genomic_DNA"/>
</dbReference>
<gene>
    <name evidence="2" type="ORF">SCF082_LOCUS25420</name>
</gene>
<reference evidence="2 3" key="1">
    <citation type="submission" date="2024-02" db="EMBL/GenBank/DDBJ databases">
        <authorList>
            <person name="Chen Y."/>
            <person name="Shah S."/>
            <person name="Dougan E. K."/>
            <person name="Thang M."/>
            <person name="Chan C."/>
        </authorList>
    </citation>
    <scope>NUCLEOTIDE SEQUENCE [LARGE SCALE GENOMIC DNA]</scope>
</reference>
<organism evidence="2 3">
    <name type="scientific">Durusdinium trenchii</name>
    <dbReference type="NCBI Taxonomy" id="1381693"/>
    <lineage>
        <taxon>Eukaryota</taxon>
        <taxon>Sar</taxon>
        <taxon>Alveolata</taxon>
        <taxon>Dinophyceae</taxon>
        <taxon>Suessiales</taxon>
        <taxon>Symbiodiniaceae</taxon>
        <taxon>Durusdinium</taxon>
    </lineage>
</organism>
<sequence>NVDREEVHLQQGENPAKEENNQETASQEQKEEVPEEPQQVTRHCSPRLMA</sequence>
<protein>
    <submittedName>
        <fullName evidence="2">Uncharacterized protein</fullName>
    </submittedName>
</protein>
<evidence type="ECO:0000313" key="3">
    <source>
        <dbReference type="Proteomes" id="UP001642464"/>
    </source>
</evidence>
<keyword evidence="3" id="KW-1185">Reference proteome</keyword>
<dbReference type="Proteomes" id="UP001642464">
    <property type="component" value="Unassembled WGS sequence"/>
</dbReference>
<accession>A0ABP0M052</accession>
<name>A0ABP0M052_9DINO</name>
<feature type="non-terminal residue" evidence="2">
    <location>
        <position position="1"/>
    </location>
</feature>
<feature type="non-terminal residue" evidence="2">
    <location>
        <position position="50"/>
    </location>
</feature>
<evidence type="ECO:0000256" key="1">
    <source>
        <dbReference type="SAM" id="MobiDB-lite"/>
    </source>
</evidence>
<proteinExistence type="predicted"/>